<protein>
    <submittedName>
        <fullName evidence="8">Chromate transporter</fullName>
    </submittedName>
</protein>
<keyword evidence="3" id="KW-1003">Cell membrane</keyword>
<keyword evidence="5 7" id="KW-1133">Transmembrane helix</keyword>
<dbReference type="InterPro" id="IPR003370">
    <property type="entry name" value="Chromate_transpt"/>
</dbReference>
<keyword evidence="6 7" id="KW-0472">Membrane</keyword>
<comment type="subcellular location">
    <subcellularLocation>
        <location evidence="1">Cell membrane</location>
        <topology evidence="1">Multi-pass membrane protein</topology>
    </subcellularLocation>
</comment>
<evidence type="ECO:0000313" key="8">
    <source>
        <dbReference type="EMBL" id="OKY95902.1"/>
    </source>
</evidence>
<dbReference type="AlphaFoldDB" id="A0A1Q6FB04"/>
<dbReference type="InterPro" id="IPR052518">
    <property type="entry name" value="CHR_Transporter"/>
</dbReference>
<dbReference type="RefSeq" id="WP_278339031.1">
    <property type="nucleotide sequence ID" value="NZ_DBGBHC010000029.1"/>
</dbReference>
<keyword evidence="4 7" id="KW-0812">Transmembrane</keyword>
<comment type="caution">
    <text evidence="8">The sequence shown here is derived from an EMBL/GenBank/DDBJ whole genome shotgun (WGS) entry which is preliminary data.</text>
</comment>
<feature type="transmembrane region" description="Helical" evidence="7">
    <location>
        <begin position="7"/>
        <end position="29"/>
    </location>
</feature>
<feature type="transmembrane region" description="Helical" evidence="7">
    <location>
        <begin position="81"/>
        <end position="102"/>
    </location>
</feature>
<gene>
    <name evidence="8" type="ORF">BHV66_02810</name>
</gene>
<evidence type="ECO:0000256" key="5">
    <source>
        <dbReference type="ARBA" id="ARBA00022989"/>
    </source>
</evidence>
<comment type="similarity">
    <text evidence="2">Belongs to the chromate ion transporter (CHR) (TC 2.A.51) family.</text>
</comment>
<name>A0A1Q6FB04_9BACT</name>
<dbReference type="Proteomes" id="UP000187417">
    <property type="component" value="Unassembled WGS sequence"/>
</dbReference>
<evidence type="ECO:0000256" key="2">
    <source>
        <dbReference type="ARBA" id="ARBA00005262"/>
    </source>
</evidence>
<dbReference type="PANTHER" id="PTHR43663:SF2">
    <property type="entry name" value="CHROMATE TRANSPORT PROTEIN-RELATED"/>
    <property type="match status" value="1"/>
</dbReference>
<dbReference type="PANTHER" id="PTHR43663">
    <property type="entry name" value="CHROMATE TRANSPORT PROTEIN-RELATED"/>
    <property type="match status" value="1"/>
</dbReference>
<feature type="transmembrane region" description="Helical" evidence="7">
    <location>
        <begin position="158"/>
        <end position="175"/>
    </location>
</feature>
<proteinExistence type="inferred from homology"/>
<evidence type="ECO:0000256" key="3">
    <source>
        <dbReference type="ARBA" id="ARBA00022475"/>
    </source>
</evidence>
<feature type="transmembrane region" description="Helical" evidence="7">
    <location>
        <begin position="114"/>
        <end position="131"/>
    </location>
</feature>
<dbReference type="GO" id="GO:0005886">
    <property type="term" value="C:plasma membrane"/>
    <property type="evidence" value="ECO:0007669"/>
    <property type="project" value="UniProtKB-SubCell"/>
</dbReference>
<sequence length="180" mass="19386">MKQLWEIFWSFFKIGLFTFGGGYAMIPLIQREVIDHRKWIPASEFLDLLTLAQSVPGPIAINTAVFVGYKRSGLRGACASLLGAVLPSFLIILAIALFFAGIRQNPVVDAAFKGMRPAVVALIIAPLVTLTRGMHWSMIVLAAALAGLIWWLGLSPALILAAGAGAGIVWELSIAKKSKQ</sequence>
<evidence type="ECO:0000256" key="7">
    <source>
        <dbReference type="SAM" id="Phobius"/>
    </source>
</evidence>
<evidence type="ECO:0000256" key="4">
    <source>
        <dbReference type="ARBA" id="ARBA00022692"/>
    </source>
</evidence>
<feature type="transmembrane region" description="Helical" evidence="7">
    <location>
        <begin position="49"/>
        <end position="69"/>
    </location>
</feature>
<evidence type="ECO:0000256" key="1">
    <source>
        <dbReference type="ARBA" id="ARBA00004651"/>
    </source>
</evidence>
<accession>A0A1Q6FB04</accession>
<reference evidence="8 9" key="1">
    <citation type="journal article" date="2016" name="Nat. Biotechnol.">
        <title>Measurement of bacterial replication rates in microbial communities.</title>
        <authorList>
            <person name="Brown C.T."/>
            <person name="Olm M.R."/>
            <person name="Thomas B.C."/>
            <person name="Banfield J.F."/>
        </authorList>
    </citation>
    <scope>NUCLEOTIDE SEQUENCE [LARGE SCALE GENOMIC DNA]</scope>
    <source>
        <strain evidence="8">CAG:67_53_122</strain>
    </source>
</reference>
<organism evidence="8 9">
    <name type="scientific">Alistipes putredinis</name>
    <dbReference type="NCBI Taxonomy" id="28117"/>
    <lineage>
        <taxon>Bacteria</taxon>
        <taxon>Pseudomonadati</taxon>
        <taxon>Bacteroidota</taxon>
        <taxon>Bacteroidia</taxon>
        <taxon>Bacteroidales</taxon>
        <taxon>Rikenellaceae</taxon>
        <taxon>Alistipes</taxon>
    </lineage>
</organism>
<dbReference type="EMBL" id="MNQH01000003">
    <property type="protein sequence ID" value="OKY95902.1"/>
    <property type="molecule type" value="Genomic_DNA"/>
</dbReference>
<evidence type="ECO:0000313" key="9">
    <source>
        <dbReference type="Proteomes" id="UP000187417"/>
    </source>
</evidence>
<dbReference type="GO" id="GO:0015109">
    <property type="term" value="F:chromate transmembrane transporter activity"/>
    <property type="evidence" value="ECO:0007669"/>
    <property type="project" value="InterPro"/>
</dbReference>
<evidence type="ECO:0000256" key="6">
    <source>
        <dbReference type="ARBA" id="ARBA00023136"/>
    </source>
</evidence>
<dbReference type="Pfam" id="PF02417">
    <property type="entry name" value="Chromate_transp"/>
    <property type="match status" value="1"/>
</dbReference>
<dbReference type="STRING" id="28117.BHV66_02810"/>